<name>A0A835B3D7_9POAL</name>
<dbReference type="OrthoDB" id="653904at2759"/>
<dbReference type="AlphaFoldDB" id="A0A835B3D7"/>
<gene>
    <name evidence="2" type="ORF">HU200_046939</name>
</gene>
<reference evidence="2" key="1">
    <citation type="submission" date="2020-07" db="EMBL/GenBank/DDBJ databases">
        <title>Genome sequence and genetic diversity analysis of an under-domesticated orphan crop, white fonio (Digitaria exilis).</title>
        <authorList>
            <person name="Bennetzen J.L."/>
            <person name="Chen S."/>
            <person name="Ma X."/>
            <person name="Wang X."/>
            <person name="Yssel A.E.J."/>
            <person name="Chaluvadi S.R."/>
            <person name="Johnson M."/>
            <person name="Gangashetty P."/>
            <person name="Hamidou F."/>
            <person name="Sanogo M.D."/>
            <person name="Zwaenepoel A."/>
            <person name="Wallace J."/>
            <person name="Van De Peer Y."/>
            <person name="Van Deynze A."/>
        </authorList>
    </citation>
    <scope>NUCLEOTIDE SEQUENCE</scope>
    <source>
        <tissue evidence="2">Leaves</tissue>
    </source>
</reference>
<evidence type="ECO:0000313" key="2">
    <source>
        <dbReference type="EMBL" id="KAF8676515.1"/>
    </source>
</evidence>
<evidence type="ECO:0000256" key="1">
    <source>
        <dbReference type="SAM" id="MobiDB-lite"/>
    </source>
</evidence>
<dbReference type="EMBL" id="JACEFO010002163">
    <property type="protein sequence ID" value="KAF8676515.1"/>
    <property type="molecule type" value="Genomic_DNA"/>
</dbReference>
<comment type="caution">
    <text evidence="2">The sequence shown here is derived from an EMBL/GenBank/DDBJ whole genome shotgun (WGS) entry which is preliminary data.</text>
</comment>
<protein>
    <submittedName>
        <fullName evidence="2">Uncharacterized protein</fullName>
    </submittedName>
</protein>
<sequence length="182" mass="20379">MRKKLGTRFPAGGVRELVGPCLWPTNLYRENIRKQCVKRYNSFDFLTEVVNKVRRLGGADSCGDERGLPRRRKSNGSDPGMMNQDPVKCSMFAEQSEPLQERRQFQRATIAMRTYPKAHKPLVEAPAPTAAPATSSKVEEANNDHQSDWPMPDAIGNIGVGPSSFGHLTVQVDEDEDYDNED</sequence>
<keyword evidence="3" id="KW-1185">Reference proteome</keyword>
<accession>A0A835B3D7</accession>
<feature type="compositionally biased region" description="Low complexity" evidence="1">
    <location>
        <begin position="125"/>
        <end position="134"/>
    </location>
</feature>
<proteinExistence type="predicted"/>
<feature type="region of interest" description="Disordered" evidence="1">
    <location>
        <begin position="57"/>
        <end position="86"/>
    </location>
</feature>
<organism evidence="2 3">
    <name type="scientific">Digitaria exilis</name>
    <dbReference type="NCBI Taxonomy" id="1010633"/>
    <lineage>
        <taxon>Eukaryota</taxon>
        <taxon>Viridiplantae</taxon>
        <taxon>Streptophyta</taxon>
        <taxon>Embryophyta</taxon>
        <taxon>Tracheophyta</taxon>
        <taxon>Spermatophyta</taxon>
        <taxon>Magnoliopsida</taxon>
        <taxon>Liliopsida</taxon>
        <taxon>Poales</taxon>
        <taxon>Poaceae</taxon>
        <taxon>PACMAD clade</taxon>
        <taxon>Panicoideae</taxon>
        <taxon>Panicodae</taxon>
        <taxon>Paniceae</taxon>
        <taxon>Anthephorinae</taxon>
        <taxon>Digitaria</taxon>
    </lineage>
</organism>
<feature type="compositionally biased region" description="Acidic residues" evidence="1">
    <location>
        <begin position="172"/>
        <end position="182"/>
    </location>
</feature>
<evidence type="ECO:0000313" key="3">
    <source>
        <dbReference type="Proteomes" id="UP000636709"/>
    </source>
</evidence>
<dbReference type="Proteomes" id="UP000636709">
    <property type="component" value="Unassembled WGS sequence"/>
</dbReference>
<feature type="region of interest" description="Disordered" evidence="1">
    <location>
        <begin position="120"/>
        <end position="182"/>
    </location>
</feature>
<feature type="compositionally biased region" description="Basic and acidic residues" evidence="1">
    <location>
        <begin position="137"/>
        <end position="147"/>
    </location>
</feature>